<dbReference type="EMBL" id="JADBGQ010000009">
    <property type="protein sequence ID" value="KAG5379653.1"/>
    <property type="molecule type" value="Genomic_DNA"/>
</dbReference>
<protein>
    <submittedName>
        <fullName evidence="1">Uncharacterized protein</fullName>
    </submittedName>
</protein>
<proteinExistence type="predicted"/>
<organism evidence="1 2">
    <name type="scientific">Brassica rapa subsp. trilocularis</name>
    <dbReference type="NCBI Taxonomy" id="1813537"/>
    <lineage>
        <taxon>Eukaryota</taxon>
        <taxon>Viridiplantae</taxon>
        <taxon>Streptophyta</taxon>
        <taxon>Embryophyta</taxon>
        <taxon>Tracheophyta</taxon>
        <taxon>Spermatophyta</taxon>
        <taxon>Magnoliopsida</taxon>
        <taxon>eudicotyledons</taxon>
        <taxon>Gunneridae</taxon>
        <taxon>Pentapetalae</taxon>
        <taxon>rosids</taxon>
        <taxon>malvids</taxon>
        <taxon>Brassicales</taxon>
        <taxon>Brassicaceae</taxon>
        <taxon>Brassiceae</taxon>
        <taxon>Brassica</taxon>
    </lineage>
</organism>
<comment type="caution">
    <text evidence="1">The sequence shown here is derived from an EMBL/GenBank/DDBJ whole genome shotgun (WGS) entry which is preliminary data.</text>
</comment>
<evidence type="ECO:0000313" key="1">
    <source>
        <dbReference type="EMBL" id="KAG5379653.1"/>
    </source>
</evidence>
<accession>A0ABQ7KZC6</accession>
<evidence type="ECO:0000313" key="2">
    <source>
        <dbReference type="Proteomes" id="UP000823674"/>
    </source>
</evidence>
<name>A0ABQ7KZC6_BRACM</name>
<dbReference type="Proteomes" id="UP000823674">
    <property type="component" value="Chromosome A07"/>
</dbReference>
<sequence length="106" mass="11886">MKIETLTIGAIVTFVNNESVQRQLTMSKEIPGGITEGQHRSVLRYLCTTVVTKPASYSLDMHALNVPEDKLLTYSTITWEANGELVGIFHVSPCKEFSIFHEVLIF</sequence>
<reference evidence="1 2" key="1">
    <citation type="submission" date="2021-03" db="EMBL/GenBank/DDBJ databases">
        <authorList>
            <person name="King G.J."/>
            <person name="Bancroft I."/>
            <person name="Baten A."/>
            <person name="Bloomfield J."/>
            <person name="Borpatragohain P."/>
            <person name="He Z."/>
            <person name="Irish N."/>
            <person name="Irwin J."/>
            <person name="Liu K."/>
            <person name="Mauleon R.P."/>
            <person name="Moore J."/>
            <person name="Morris R."/>
            <person name="Ostergaard L."/>
            <person name="Wang B."/>
            <person name="Wells R."/>
        </authorList>
    </citation>
    <scope>NUCLEOTIDE SEQUENCE [LARGE SCALE GENOMIC DNA]</scope>
    <source>
        <strain evidence="1">R-o-18</strain>
        <tissue evidence="1">Leaf</tissue>
    </source>
</reference>
<keyword evidence="2" id="KW-1185">Reference proteome</keyword>
<gene>
    <name evidence="1" type="primary">A07p028660.1_BraROA</name>
    <name evidence="1" type="ORF">IGI04_027495</name>
</gene>